<dbReference type="InterPro" id="IPR011110">
    <property type="entry name" value="Reg_prop"/>
</dbReference>
<dbReference type="PROSITE" id="PS50109">
    <property type="entry name" value="HIS_KIN"/>
    <property type="match status" value="1"/>
</dbReference>
<keyword evidence="7" id="KW-0812">Transmembrane</keyword>
<dbReference type="SMART" id="SM00387">
    <property type="entry name" value="HATPase_c"/>
    <property type="match status" value="1"/>
</dbReference>
<evidence type="ECO:0000256" key="6">
    <source>
        <dbReference type="PROSITE-ProRule" id="PRU00169"/>
    </source>
</evidence>
<comment type="caution">
    <text evidence="10">The sequence shown here is derived from an EMBL/GenBank/DDBJ whole genome shotgun (WGS) entry which is preliminary data.</text>
</comment>
<evidence type="ECO:0000256" key="7">
    <source>
        <dbReference type="SAM" id="Phobius"/>
    </source>
</evidence>
<keyword evidence="4" id="KW-0808">Transferase</keyword>
<evidence type="ECO:0000256" key="5">
    <source>
        <dbReference type="ARBA" id="ARBA00022777"/>
    </source>
</evidence>
<feature type="transmembrane region" description="Helical" evidence="7">
    <location>
        <begin position="755"/>
        <end position="775"/>
    </location>
</feature>
<dbReference type="InterPro" id="IPR001789">
    <property type="entry name" value="Sig_transdc_resp-reg_receiver"/>
</dbReference>
<comment type="catalytic activity">
    <reaction evidence="1">
        <text>ATP + protein L-histidine = ADP + protein N-phospho-L-histidine.</text>
        <dbReference type="EC" id="2.7.13.3"/>
    </reaction>
</comment>
<dbReference type="EC" id="2.7.13.3" evidence="2"/>
<keyword evidence="7" id="KW-0472">Membrane</keyword>
<dbReference type="SUPFAM" id="SSF47384">
    <property type="entry name" value="Homodimeric domain of signal transducing histidine kinase"/>
    <property type="match status" value="1"/>
</dbReference>
<feature type="domain" description="Histidine kinase" evidence="8">
    <location>
        <begin position="809"/>
        <end position="1023"/>
    </location>
</feature>
<dbReference type="RefSeq" id="WP_167123367.1">
    <property type="nucleotide sequence ID" value="NZ_JAAQQR010000002.1"/>
</dbReference>
<keyword evidence="5" id="KW-0418">Kinase</keyword>
<dbReference type="InterPro" id="IPR004358">
    <property type="entry name" value="Sig_transdc_His_kin-like_C"/>
</dbReference>
<dbReference type="InterPro" id="IPR013783">
    <property type="entry name" value="Ig-like_fold"/>
</dbReference>
<dbReference type="InterPro" id="IPR036097">
    <property type="entry name" value="HisK_dim/P_sf"/>
</dbReference>
<feature type="modified residue" description="4-aspartylphosphate" evidence="6">
    <location>
        <position position="1093"/>
    </location>
</feature>
<keyword evidence="7" id="KW-1133">Transmembrane helix</keyword>
<dbReference type="Gene3D" id="1.10.287.130">
    <property type="match status" value="1"/>
</dbReference>
<dbReference type="InterPro" id="IPR005467">
    <property type="entry name" value="His_kinase_dom"/>
</dbReference>
<evidence type="ECO:0000313" key="10">
    <source>
        <dbReference type="EMBL" id="NID04057.1"/>
    </source>
</evidence>
<dbReference type="Gene3D" id="2.130.10.10">
    <property type="entry name" value="YVTN repeat-like/Quinoprotein amine dehydrogenase"/>
    <property type="match status" value="3"/>
</dbReference>
<evidence type="ECO:0000256" key="3">
    <source>
        <dbReference type="ARBA" id="ARBA00022553"/>
    </source>
</evidence>
<dbReference type="PANTHER" id="PTHR43047:SF72">
    <property type="entry name" value="OSMOSENSING HISTIDINE PROTEIN KINASE SLN1"/>
    <property type="match status" value="1"/>
</dbReference>
<evidence type="ECO:0000313" key="11">
    <source>
        <dbReference type="Proteomes" id="UP001429601"/>
    </source>
</evidence>
<keyword evidence="3 6" id="KW-0597">Phosphoprotein</keyword>
<dbReference type="Pfam" id="PF02518">
    <property type="entry name" value="HATPase_c"/>
    <property type="match status" value="1"/>
</dbReference>
<name>A0ABX0Q134_9GAMM</name>
<evidence type="ECO:0000259" key="9">
    <source>
        <dbReference type="PROSITE" id="PS50110"/>
    </source>
</evidence>
<dbReference type="CDD" id="cd16922">
    <property type="entry name" value="HATPase_EvgS-ArcB-TorS-like"/>
    <property type="match status" value="1"/>
</dbReference>
<dbReference type="Proteomes" id="UP001429601">
    <property type="component" value="Unassembled WGS sequence"/>
</dbReference>
<dbReference type="InterPro" id="IPR003594">
    <property type="entry name" value="HATPase_dom"/>
</dbReference>
<evidence type="ECO:0000256" key="1">
    <source>
        <dbReference type="ARBA" id="ARBA00000085"/>
    </source>
</evidence>
<sequence>MHDTLIPGWILAAAIGWIVACPAFAATMPPVPTPQFRSYGLHEGLPSSKVRAVAQDSQGFIWVGTSVGLSRFDGVQFVSPGTGPEKGLSLPAGGVSALLVDKDDRIWIGGADLGLGRYDPAHGTFAQWRDELLDADVRAIAQARDGSIWIGTGTGLMHMQPDGSGLQERVAGSDGPLATSIRALHASDDGRVWIGTDAGVAVVDAAGAMTSVPFEDGSHPHVLRIDGHAAELRFATEHGLYRLAPDGLLHRDRRLAASPLYASLADSHGILWVSGPDGLRMLDRYGRLHAVRSAWTAQGGLPGRNVRGMLEDREHGLWFALSDGGLAYLGPAWDDFTRFAHVATDPSSFPGRTVKAVAAQGSTKLWVGGLYGWIRGFDPATGKTSEGFDIEAMRVQTLLETPRGLLIGTVDGLSLGQDGKTRPLLRAIIDHPVTMLVRGPDDTVYVAALGQGLFRLDANLGRARPIPFAASRRGMTDTRQIEVVGDDLWQASVAGLARLDRASGDMRFIPGVAPGRINAFEPDEDGFWVVRPDGLEHYRWDGRHAQRDRCVKGVHGFPSADILNVRRDVAGRLWLYGETGVWRFDPGTDKFRPFGLADGLANGEFTNATTVQLDDGTMYGATLGGLVGFRPDRQRDHTRKPSIVVLGASVLRGGMRTPLPIDKDTLRLAWNDRELIVNARALSYVNPDRNHLVFSLEHDGETTKMRTGKDGQRAFAPLAPGAYTLSISGAGRDGVSGTLPHPLTIVVDAPPWLRWWAWLSYMLLFVATVAALVLGMRRRVRQAMRLKLAEQQRRLAEEANAAKTDFMATLGHEIRTPMTGVLGMAELMASTPLDETQRAYVEAVRRSGTTLLRLVNDALDLTRIEARRLVLESECVPLCALTGEVIALAACNAREKGLNLSSSSNANVPECIRGDAIRLRQILQNLVNNAVKFTEAGGVSLHVGYEGSSLVMTVTDTGPGMSPELCARVFSRFEQGGSPQRAQGSGLGLAICHELCTLMGGDIRVRSQVGQGTAFVVSLPLAPCRCGQSGTHTPPASPGMTCKRLLLVEDDPVVSDVIVGLLRERGHVVTAVGDGLAAMTELSRHTFDAMLLDLDLPMVDGFQVARMVRRMDGAADIPIVAVTARSTGDELVAIKDAGMDALVRKPMTGGDLDSVLESVCTALEH</sequence>
<keyword evidence="11" id="KW-1185">Reference proteome</keyword>
<dbReference type="PROSITE" id="PS50110">
    <property type="entry name" value="RESPONSE_REGULATORY"/>
    <property type="match status" value="1"/>
</dbReference>
<reference evidence="10 11" key="1">
    <citation type="journal article" date="2011" name="Curr. Microbiol.">
        <title>Luteibacter jiangsuensis sp. nov.: a methamidophos-degrading bacterium isolated from a methamidophos-manufacturing factory.</title>
        <authorList>
            <person name="Wang L."/>
            <person name="Wang G.L."/>
            <person name="Li S.P."/>
            <person name="Jiang J.D."/>
        </authorList>
    </citation>
    <scope>NUCLEOTIDE SEQUENCE [LARGE SCALE GENOMIC DNA]</scope>
    <source>
        <strain evidence="10 11">CGMCC 1.10133</strain>
    </source>
</reference>
<dbReference type="SUPFAM" id="SSF63829">
    <property type="entry name" value="Calcium-dependent phosphotriesterase"/>
    <property type="match status" value="2"/>
</dbReference>
<dbReference type="Pfam" id="PF00512">
    <property type="entry name" value="HisKA"/>
    <property type="match status" value="1"/>
</dbReference>
<evidence type="ECO:0000256" key="4">
    <source>
        <dbReference type="ARBA" id="ARBA00022679"/>
    </source>
</evidence>
<feature type="domain" description="Response regulatory" evidence="9">
    <location>
        <begin position="1044"/>
        <end position="1160"/>
    </location>
</feature>
<dbReference type="InterPro" id="IPR003661">
    <property type="entry name" value="HisK_dim/P_dom"/>
</dbReference>
<evidence type="ECO:0000259" key="8">
    <source>
        <dbReference type="PROSITE" id="PS50109"/>
    </source>
</evidence>
<dbReference type="Pfam" id="PF07494">
    <property type="entry name" value="Reg_prop"/>
    <property type="match status" value="3"/>
</dbReference>
<dbReference type="Gene3D" id="3.40.50.2300">
    <property type="match status" value="1"/>
</dbReference>
<dbReference type="SUPFAM" id="SSF52172">
    <property type="entry name" value="CheY-like"/>
    <property type="match status" value="1"/>
</dbReference>
<dbReference type="Gene3D" id="3.30.565.10">
    <property type="entry name" value="Histidine kinase-like ATPase, C-terminal domain"/>
    <property type="match status" value="1"/>
</dbReference>
<dbReference type="InterPro" id="IPR036890">
    <property type="entry name" value="HATPase_C_sf"/>
</dbReference>
<dbReference type="Pfam" id="PF00072">
    <property type="entry name" value="Response_reg"/>
    <property type="match status" value="1"/>
</dbReference>
<proteinExistence type="predicted"/>
<dbReference type="PANTHER" id="PTHR43047">
    <property type="entry name" value="TWO-COMPONENT HISTIDINE PROTEIN KINASE"/>
    <property type="match status" value="1"/>
</dbReference>
<dbReference type="Gene3D" id="2.60.40.10">
    <property type="entry name" value="Immunoglobulins"/>
    <property type="match status" value="1"/>
</dbReference>
<dbReference type="SMART" id="SM00388">
    <property type="entry name" value="HisKA"/>
    <property type="match status" value="1"/>
</dbReference>
<dbReference type="PRINTS" id="PR00344">
    <property type="entry name" value="BCTRLSENSOR"/>
</dbReference>
<organism evidence="10 11">
    <name type="scientific">Luteibacter jiangsuensis</name>
    <dbReference type="NCBI Taxonomy" id="637577"/>
    <lineage>
        <taxon>Bacteria</taxon>
        <taxon>Pseudomonadati</taxon>
        <taxon>Pseudomonadota</taxon>
        <taxon>Gammaproteobacteria</taxon>
        <taxon>Lysobacterales</taxon>
        <taxon>Rhodanobacteraceae</taxon>
        <taxon>Luteibacter</taxon>
    </lineage>
</organism>
<evidence type="ECO:0000256" key="2">
    <source>
        <dbReference type="ARBA" id="ARBA00012438"/>
    </source>
</evidence>
<dbReference type="SUPFAM" id="SSF55874">
    <property type="entry name" value="ATPase domain of HSP90 chaperone/DNA topoisomerase II/histidine kinase"/>
    <property type="match status" value="1"/>
</dbReference>
<dbReference type="InterPro" id="IPR015943">
    <property type="entry name" value="WD40/YVTN_repeat-like_dom_sf"/>
</dbReference>
<protein>
    <recommendedName>
        <fullName evidence="2">histidine kinase</fullName>
        <ecNumber evidence="2">2.7.13.3</ecNumber>
    </recommendedName>
</protein>
<dbReference type="SMART" id="SM00448">
    <property type="entry name" value="REC"/>
    <property type="match status" value="1"/>
</dbReference>
<dbReference type="EMBL" id="JAAQQR010000002">
    <property type="protein sequence ID" value="NID04057.1"/>
    <property type="molecule type" value="Genomic_DNA"/>
</dbReference>
<dbReference type="CDD" id="cd17546">
    <property type="entry name" value="REC_hyHK_CKI1_RcsC-like"/>
    <property type="match status" value="1"/>
</dbReference>
<dbReference type="InterPro" id="IPR011006">
    <property type="entry name" value="CheY-like_superfamily"/>
</dbReference>
<gene>
    <name evidence="10" type="ORF">HBF26_04120</name>
</gene>
<accession>A0ABX0Q134</accession>
<dbReference type="CDD" id="cd00082">
    <property type="entry name" value="HisKA"/>
    <property type="match status" value="1"/>
</dbReference>